<dbReference type="Pfam" id="PF00440">
    <property type="entry name" value="TetR_N"/>
    <property type="match status" value="1"/>
</dbReference>
<evidence type="ECO:0000313" key="5">
    <source>
        <dbReference type="Proteomes" id="UP000274907"/>
    </source>
</evidence>
<dbReference type="GO" id="GO:0003677">
    <property type="term" value="F:DNA binding"/>
    <property type="evidence" value="ECO:0007669"/>
    <property type="project" value="UniProtKB-UniRule"/>
</dbReference>
<dbReference type="InterPro" id="IPR009057">
    <property type="entry name" value="Homeodomain-like_sf"/>
</dbReference>
<evidence type="ECO:0000313" key="4">
    <source>
        <dbReference type="EMBL" id="RSZ63826.1"/>
    </source>
</evidence>
<dbReference type="RefSeq" id="WP_126120459.1">
    <property type="nucleotide sequence ID" value="NZ_RXHJ01000006.1"/>
</dbReference>
<sequence length="221" mass="24242">MEKQPANAGLVGRRETLRGSSDVRAVRTRGQIAEALERLTGRGVEITVSSIVREAGISRGTFYTHYSGLEELAVELQAEIVHLLAGLERTRAHLDPEELVRSRRDSIAEALGGVVEHYSRYRSFYAAVFSMPVSQANARLRVEALAAELYEHMSVDAVVPAGVNIRLAALFIAGGWTTVITDWVLGDLEATEGDVTRHMVMLVPEWLYRLRPTADGEAGGE</sequence>
<proteinExistence type="predicted"/>
<gene>
    <name evidence="4" type="ORF">EAH68_06210</name>
</gene>
<dbReference type="InterPro" id="IPR001647">
    <property type="entry name" value="HTH_TetR"/>
</dbReference>
<dbReference type="Gene3D" id="1.10.357.10">
    <property type="entry name" value="Tetracycline Repressor, domain 2"/>
    <property type="match status" value="1"/>
</dbReference>
<accession>A0A3R9ZDZ6</accession>
<evidence type="ECO:0000256" key="1">
    <source>
        <dbReference type="ARBA" id="ARBA00023125"/>
    </source>
</evidence>
<dbReference type="OrthoDB" id="3193022at2"/>
<dbReference type="AlphaFoldDB" id="A0A3R9ZDZ6"/>
<dbReference type="EMBL" id="RXHJ01000006">
    <property type="protein sequence ID" value="RSZ63826.1"/>
    <property type="molecule type" value="Genomic_DNA"/>
</dbReference>
<dbReference type="Proteomes" id="UP000274907">
    <property type="component" value="Unassembled WGS sequence"/>
</dbReference>
<feature type="domain" description="HTH tetR-type" evidence="3">
    <location>
        <begin position="25"/>
        <end position="84"/>
    </location>
</feature>
<keyword evidence="1 2" id="KW-0238">DNA-binding</keyword>
<keyword evidence="5" id="KW-1185">Reference proteome</keyword>
<organism evidence="4 5">
    <name type="scientific">Corynebacterium hylobatis</name>
    <dbReference type="NCBI Taxonomy" id="1859290"/>
    <lineage>
        <taxon>Bacteria</taxon>
        <taxon>Bacillati</taxon>
        <taxon>Actinomycetota</taxon>
        <taxon>Actinomycetes</taxon>
        <taxon>Mycobacteriales</taxon>
        <taxon>Corynebacteriaceae</taxon>
        <taxon>Corynebacterium</taxon>
    </lineage>
</organism>
<reference evidence="4 5" key="1">
    <citation type="submission" date="2018-12" db="EMBL/GenBank/DDBJ databases">
        <title>YIM 101343 draft genome.</title>
        <authorList>
            <person name="Chen X."/>
        </authorList>
    </citation>
    <scope>NUCLEOTIDE SEQUENCE [LARGE SCALE GENOMIC DNA]</scope>
    <source>
        <strain evidence="4 5">YIM 101343</strain>
    </source>
</reference>
<dbReference type="PANTHER" id="PTHR43479">
    <property type="entry name" value="ACREF/ENVCD OPERON REPRESSOR-RELATED"/>
    <property type="match status" value="1"/>
</dbReference>
<name>A0A3R9ZDZ6_9CORY</name>
<comment type="caution">
    <text evidence="4">The sequence shown here is derived from an EMBL/GenBank/DDBJ whole genome shotgun (WGS) entry which is preliminary data.</text>
</comment>
<dbReference type="SUPFAM" id="SSF46689">
    <property type="entry name" value="Homeodomain-like"/>
    <property type="match status" value="1"/>
</dbReference>
<dbReference type="PROSITE" id="PS50977">
    <property type="entry name" value="HTH_TETR_2"/>
    <property type="match status" value="1"/>
</dbReference>
<evidence type="ECO:0000259" key="3">
    <source>
        <dbReference type="PROSITE" id="PS50977"/>
    </source>
</evidence>
<protein>
    <submittedName>
        <fullName evidence="4">TetR/AcrR family transcriptional regulator</fullName>
    </submittedName>
</protein>
<feature type="DNA-binding region" description="H-T-H motif" evidence="2">
    <location>
        <begin position="47"/>
        <end position="66"/>
    </location>
</feature>
<dbReference type="InterPro" id="IPR050624">
    <property type="entry name" value="HTH-type_Tx_Regulator"/>
</dbReference>
<evidence type="ECO:0000256" key="2">
    <source>
        <dbReference type="PROSITE-ProRule" id="PRU00335"/>
    </source>
</evidence>
<dbReference type="PANTHER" id="PTHR43479:SF11">
    <property type="entry name" value="ACREF_ENVCD OPERON REPRESSOR-RELATED"/>
    <property type="match status" value="1"/>
</dbReference>